<evidence type="ECO:0000313" key="15">
    <source>
        <dbReference type="EMBL" id="AZF75681.1"/>
    </source>
</evidence>
<evidence type="ECO:0000313" key="13">
    <source>
        <dbReference type="EMBL" id="AZF70436.1"/>
    </source>
</evidence>
<evidence type="ECO:0000256" key="6">
    <source>
        <dbReference type="RuleBase" id="RU003983"/>
    </source>
</evidence>
<evidence type="ECO:0000313" key="17">
    <source>
        <dbReference type="EMBL" id="AZF80894.1"/>
    </source>
</evidence>
<dbReference type="Proteomes" id="UP000033106">
    <property type="component" value="Chromosome"/>
</dbReference>
<evidence type="ECO:0000313" key="19">
    <source>
        <dbReference type="EMBL" id="QPG50327.1"/>
    </source>
</evidence>
<dbReference type="EMBL" id="CP033240">
    <property type="protein sequence ID" value="AZF80894.1"/>
    <property type="molecule type" value="Genomic_DNA"/>
</dbReference>
<feature type="transmembrane region" description="Helical" evidence="7">
    <location>
        <begin position="6"/>
        <end position="26"/>
    </location>
</feature>
<name>A0A0E3MGW1_SACSO</name>
<evidence type="ECO:0000313" key="22">
    <source>
        <dbReference type="Proteomes" id="UP000033085"/>
    </source>
</evidence>
<dbReference type="EMBL" id="CP033241">
    <property type="protein sequence ID" value="AZF83534.1"/>
    <property type="molecule type" value="Genomic_DNA"/>
</dbReference>
<evidence type="ECO:0000313" key="16">
    <source>
        <dbReference type="EMBL" id="AZF78288.1"/>
    </source>
</evidence>
<dbReference type="KEGG" id="ssol:SULB_1006"/>
<keyword evidence="5 6" id="KW-0482">Metalloprotease</keyword>
<keyword evidence="7" id="KW-0812">Transmembrane</keyword>
<evidence type="ECO:0000313" key="9">
    <source>
        <dbReference type="EMBL" id="AKA73348.1"/>
    </source>
</evidence>
<dbReference type="Proteomes" id="UP000269431">
    <property type="component" value="Chromosome"/>
</dbReference>
<keyword evidence="1 6" id="KW-0645">Protease</keyword>
<keyword evidence="4 6" id="KW-0862">Zinc</keyword>
<dbReference type="KEGG" id="ssof:SULC_1005"/>
<evidence type="ECO:0000313" key="27">
    <source>
        <dbReference type="Proteomes" id="UP000273194"/>
    </source>
</evidence>
<evidence type="ECO:0000259" key="8">
    <source>
        <dbReference type="Pfam" id="PF01435"/>
    </source>
</evidence>
<evidence type="ECO:0000256" key="7">
    <source>
        <dbReference type="SAM" id="Phobius"/>
    </source>
</evidence>
<evidence type="ECO:0000313" key="18">
    <source>
        <dbReference type="EMBL" id="AZF83534.1"/>
    </source>
</evidence>
<evidence type="ECO:0000313" key="32">
    <source>
        <dbReference type="Proteomes" id="UP000594632"/>
    </source>
</evidence>
<dbReference type="Proteomes" id="UP000273194">
    <property type="component" value="Chromosome"/>
</dbReference>
<comment type="cofactor">
    <cofactor evidence="6">
        <name>Zn(2+)</name>
        <dbReference type="ChEBI" id="CHEBI:29105"/>
    </cofactor>
    <text evidence="6">Binds 1 zinc ion per subunit.</text>
</comment>
<dbReference type="AlphaFoldDB" id="A0A0E3MGW1"/>
<dbReference type="GO" id="GO:0016020">
    <property type="term" value="C:membrane"/>
    <property type="evidence" value="ECO:0007669"/>
    <property type="project" value="TreeGrafter"/>
</dbReference>
<sequence length="182" mass="21005">MDLIITFGLLTLVVLLEFIVVPAIILKRGTKFSTIYNYPIYIINSTEINAYSLTSVWGKFIVLTRGLVNGEDEEHIKAAIMHEVGHLKLNHHVKMSLYIISVIMVFTYLLGVNMLTLIPFALVALLVQRYLQRRLELGADRFALRFINKKMLEDLITKYDMKETTFLSTHPNIHVRLKNINE</sequence>
<evidence type="ECO:0000313" key="12">
    <source>
        <dbReference type="EMBL" id="AZF67816.1"/>
    </source>
</evidence>
<evidence type="ECO:0000313" key="28">
    <source>
        <dbReference type="Proteomes" id="UP000273443"/>
    </source>
</evidence>
<dbReference type="EMBL" id="CP050869">
    <property type="protein sequence ID" value="QPG50327.1"/>
    <property type="molecule type" value="Genomic_DNA"/>
</dbReference>
<dbReference type="EMBL" id="LT549890">
    <property type="protein sequence ID" value="SAI86876.1"/>
    <property type="molecule type" value="Genomic_DNA"/>
</dbReference>
<evidence type="ECO:0000256" key="3">
    <source>
        <dbReference type="ARBA" id="ARBA00022801"/>
    </source>
</evidence>
<dbReference type="EMBL" id="CP011057">
    <property type="protein sequence ID" value="AKA78740.1"/>
    <property type="molecule type" value="Genomic_DNA"/>
</dbReference>
<evidence type="ECO:0000256" key="1">
    <source>
        <dbReference type="ARBA" id="ARBA00022670"/>
    </source>
</evidence>
<proteinExistence type="inferred from homology"/>
<keyword evidence="3 6" id="KW-0378">Hydrolase</keyword>
<dbReference type="GO" id="GO:0046872">
    <property type="term" value="F:metal ion binding"/>
    <property type="evidence" value="ECO:0007669"/>
    <property type="project" value="UniProtKB-KW"/>
</dbReference>
<reference evidence="21 22" key="1">
    <citation type="journal article" date="2015" name="Genome Announc.">
        <title>Complete Genome Sequence of Sulfolobus solfataricus Strain 98/2 and Evolved Derivatives.</title>
        <authorList>
            <person name="McCarthy S."/>
            <person name="Gradnigo J."/>
            <person name="Johnson T."/>
            <person name="Payne S."/>
            <person name="Lipzen A."/>
            <person name="Martin J."/>
            <person name="Schackwitz W."/>
            <person name="Moriyama E."/>
            <person name="Blum P."/>
        </authorList>
    </citation>
    <scope>NUCLEOTIDE SEQUENCE [LARGE SCALE GENOMIC DNA]</scope>
    <source>
        <strain evidence="21">98/2 SULC</strain>
        <strain evidence="9">SARC-B</strain>
        <strain evidence="10">SARC-C</strain>
        <strain evidence="11 23">SULA</strain>
        <strain evidence="22">SULB</strain>
    </source>
</reference>
<dbReference type="Proteomes" id="UP000275843">
    <property type="component" value="Chromosome"/>
</dbReference>
<evidence type="ECO:0000313" key="25">
    <source>
        <dbReference type="Proteomes" id="UP000267993"/>
    </source>
</evidence>
<dbReference type="InterPro" id="IPR051156">
    <property type="entry name" value="Mito/Outer_Membr_Metalloprot"/>
</dbReference>
<dbReference type="EMBL" id="CP033236">
    <property type="protein sequence ID" value="AZF70436.1"/>
    <property type="molecule type" value="Genomic_DNA"/>
</dbReference>
<dbReference type="PANTHER" id="PTHR22726:SF1">
    <property type="entry name" value="METALLOENDOPEPTIDASE OMA1, MITOCHONDRIAL"/>
    <property type="match status" value="1"/>
</dbReference>
<reference evidence="20" key="2">
    <citation type="submission" date="2016-04" db="EMBL/GenBank/DDBJ databases">
        <authorList>
            <person name="Evans L.H."/>
            <person name="Alamgir A."/>
            <person name="Owens N."/>
            <person name="Weber N.D."/>
            <person name="Virtaneva K."/>
            <person name="Barbian K."/>
            <person name="Babar A."/>
            <person name="Rosenke K."/>
        </authorList>
    </citation>
    <scope>NUCLEOTIDE SEQUENCE</scope>
    <source>
        <strain evidence="20">P1</strain>
    </source>
</reference>
<dbReference type="EMBL" id="CP033238">
    <property type="protein sequence ID" value="AZF75681.1"/>
    <property type="molecule type" value="Genomic_DNA"/>
</dbReference>
<reference evidence="25 26" key="4">
    <citation type="journal article" date="2018" name="Proc. Natl. Acad. Sci. U.S.A.">
        <title>Nonmutational mechanism of inheritance in the Archaeon Sulfolobus solfataricus.</title>
        <authorList>
            <person name="Payne S."/>
            <person name="McCarthy S."/>
            <person name="Johnson T."/>
            <person name="North E."/>
            <person name="Blum P."/>
        </authorList>
    </citation>
    <scope>NUCLEOTIDE SEQUENCE [LARGE SCALE GENOMIC DNA]</scope>
    <source>
        <strain evidence="13 25">SARC-H</strain>
        <strain evidence="14 29">SARC-I</strain>
        <strain evidence="16 30">SARC-N</strain>
        <strain evidence="17 31">SARC-O</strain>
        <strain evidence="18 26">SUL120</strain>
        <strain evidence="12 27">SULG</strain>
        <strain evidence="15 28">SULM</strain>
    </source>
</reference>
<dbReference type="GO" id="GO:0004222">
    <property type="term" value="F:metalloendopeptidase activity"/>
    <property type="evidence" value="ECO:0007669"/>
    <property type="project" value="InterPro"/>
</dbReference>
<evidence type="ECO:0000313" key="23">
    <source>
        <dbReference type="Proteomes" id="UP000033106"/>
    </source>
</evidence>
<evidence type="ECO:0000256" key="4">
    <source>
        <dbReference type="ARBA" id="ARBA00022833"/>
    </source>
</evidence>
<evidence type="ECO:0000313" key="14">
    <source>
        <dbReference type="EMBL" id="AZF73056.1"/>
    </source>
</evidence>
<organism evidence="11 23">
    <name type="scientific">Saccharolobus solfataricus</name>
    <name type="common">Sulfolobus solfataricus</name>
    <dbReference type="NCBI Taxonomy" id="2287"/>
    <lineage>
        <taxon>Archaea</taxon>
        <taxon>Thermoproteota</taxon>
        <taxon>Thermoprotei</taxon>
        <taxon>Sulfolobales</taxon>
        <taxon>Sulfolobaceae</taxon>
        <taxon>Saccharolobus</taxon>
    </lineage>
</organism>
<feature type="domain" description="Peptidase M48" evidence="8">
    <location>
        <begin position="38"/>
        <end position="181"/>
    </location>
</feature>
<dbReference type="Proteomes" id="UP000594632">
    <property type="component" value="Chromosome"/>
</dbReference>
<dbReference type="GeneID" id="1453250"/>
<dbReference type="Proteomes" id="UP000033057">
    <property type="component" value="Chromosome"/>
</dbReference>
<dbReference type="EMBL" id="CP011055">
    <property type="protein sequence ID" value="AKA73348.1"/>
    <property type="molecule type" value="Genomic_DNA"/>
</dbReference>
<feature type="transmembrane region" description="Helical" evidence="7">
    <location>
        <begin position="97"/>
        <end position="127"/>
    </location>
</feature>
<dbReference type="KEGG" id="ssoa:SULA_1004"/>
<dbReference type="Pfam" id="PF01435">
    <property type="entry name" value="Peptidase_M48"/>
    <property type="match status" value="1"/>
</dbReference>
<dbReference type="Proteomes" id="UP000076770">
    <property type="component" value="Chromosome i"/>
</dbReference>
<evidence type="ECO:0000313" key="31">
    <source>
        <dbReference type="Proteomes" id="UP000282269"/>
    </source>
</evidence>
<dbReference type="PATRIC" id="fig|2287.6.peg.1063"/>
<evidence type="ECO:0000313" key="20">
    <source>
        <dbReference type="EMBL" id="SAI86876.1"/>
    </source>
</evidence>
<evidence type="ECO:0000313" key="21">
    <source>
        <dbReference type="Proteomes" id="UP000033057"/>
    </source>
</evidence>
<gene>
    <name evidence="19" type="ORF">HFC64_11410</name>
    <name evidence="20" type="ORF">SSOP1_3322</name>
    <name evidence="11" type="ORF">SULA_1004</name>
    <name evidence="9" type="ORF">SULB_1006</name>
    <name evidence="10" type="ORF">SULC_1005</name>
    <name evidence="12" type="ORF">SULG_04930</name>
    <name evidence="13" type="ORF">SULH_04930</name>
    <name evidence="14" type="ORF">SULI_04930</name>
    <name evidence="15" type="ORF">SULM_04930</name>
    <name evidence="16" type="ORF">SULN_04930</name>
    <name evidence="17" type="ORF">SULO_04940</name>
    <name evidence="18" type="ORF">SULZ_05175</name>
</gene>
<comment type="similarity">
    <text evidence="6">Belongs to the peptidase M48 family.</text>
</comment>
<evidence type="ECO:0000313" key="24">
    <source>
        <dbReference type="Proteomes" id="UP000076770"/>
    </source>
</evidence>
<evidence type="ECO:0000313" key="10">
    <source>
        <dbReference type="EMBL" id="AKA76047.1"/>
    </source>
</evidence>
<dbReference type="InterPro" id="IPR001915">
    <property type="entry name" value="Peptidase_M48"/>
</dbReference>
<evidence type="ECO:0000256" key="2">
    <source>
        <dbReference type="ARBA" id="ARBA00022723"/>
    </source>
</evidence>
<dbReference type="Gene3D" id="3.30.2010.10">
    <property type="entry name" value="Metalloproteases ('zincins'), catalytic domain"/>
    <property type="match status" value="1"/>
</dbReference>
<dbReference type="Proteomes" id="UP000267993">
    <property type="component" value="Chromosome"/>
</dbReference>
<evidence type="ECO:0000313" key="30">
    <source>
        <dbReference type="Proteomes" id="UP000278715"/>
    </source>
</evidence>
<protein>
    <submittedName>
        <fullName evidence="19">M48 family metalloprotease</fullName>
    </submittedName>
    <submittedName>
        <fullName evidence="11 20">Peptidase M48</fullName>
    </submittedName>
</protein>
<evidence type="ECO:0000313" key="26">
    <source>
        <dbReference type="Proteomes" id="UP000269431"/>
    </source>
</evidence>
<dbReference type="GeneID" id="44128950"/>
<keyword evidence="2" id="KW-0479">Metal-binding</keyword>
<dbReference type="OrthoDB" id="36804at2157"/>
<dbReference type="EMBL" id="CP033235">
    <property type="protein sequence ID" value="AZF67816.1"/>
    <property type="molecule type" value="Genomic_DNA"/>
</dbReference>
<keyword evidence="7" id="KW-1133">Transmembrane helix</keyword>
<dbReference type="PANTHER" id="PTHR22726">
    <property type="entry name" value="METALLOENDOPEPTIDASE OMA1"/>
    <property type="match status" value="1"/>
</dbReference>
<dbReference type="Proteomes" id="UP000273443">
    <property type="component" value="Chromosome"/>
</dbReference>
<dbReference type="OMA" id="AMIAHEM"/>
<evidence type="ECO:0000313" key="11">
    <source>
        <dbReference type="EMBL" id="AKA78740.1"/>
    </source>
</evidence>
<dbReference type="EMBL" id="CP033239">
    <property type="protein sequence ID" value="AZF78288.1"/>
    <property type="molecule type" value="Genomic_DNA"/>
</dbReference>
<dbReference type="RefSeq" id="WP_009989672.1">
    <property type="nucleotide sequence ID" value="NZ_CP011055.2"/>
</dbReference>
<dbReference type="EMBL" id="CP011056">
    <property type="protein sequence ID" value="AKA76047.1"/>
    <property type="molecule type" value="Genomic_DNA"/>
</dbReference>
<dbReference type="Proteomes" id="UP000278715">
    <property type="component" value="Chromosome"/>
</dbReference>
<dbReference type="EMBL" id="CP033237">
    <property type="protein sequence ID" value="AZF73056.1"/>
    <property type="molecule type" value="Genomic_DNA"/>
</dbReference>
<reference evidence="19 32" key="6">
    <citation type="journal article" date="2020" name="Nat. Commun.">
        <title>The structures of two archaeal type IV pili illuminate evolutionary relationships.</title>
        <authorList>
            <person name="Wang F."/>
            <person name="Baquero D.P."/>
            <person name="Su Z."/>
            <person name="Beltran L.C."/>
            <person name="Prangishvili D."/>
            <person name="Krupovic M."/>
            <person name="Egelman E.H."/>
        </authorList>
    </citation>
    <scope>NUCLEOTIDE SEQUENCE [LARGE SCALE GENOMIC DNA]</scope>
    <source>
        <strain evidence="19 32">POZ149</strain>
    </source>
</reference>
<keyword evidence="7" id="KW-0472">Membrane</keyword>
<reference evidence="24" key="3">
    <citation type="submission" date="2016-04" db="EMBL/GenBank/DDBJ databases">
        <authorList>
            <person name="Shah S.A."/>
            <person name="Garrett R.A."/>
        </authorList>
    </citation>
    <scope>NUCLEOTIDE SEQUENCE [LARGE SCALE GENOMIC DNA]</scope>
    <source>
        <strain evidence="24">ATCC 35091 / DSM 1616 / JCM 8930 / NBRC 15331 / P1</strain>
    </source>
</reference>
<accession>A0A0E3MGW1</accession>
<dbReference type="Proteomes" id="UP000282269">
    <property type="component" value="Chromosome"/>
</dbReference>
<reference evidence="11" key="5">
    <citation type="submission" date="2018-10" db="EMBL/GenBank/DDBJ databases">
        <authorList>
            <person name="McCarthy S."/>
            <person name="Gradnigo J."/>
            <person name="Johnson T."/>
            <person name="Payne S."/>
            <person name="Lipzen A."/>
            <person name="Schackwitz W."/>
            <person name="Martin J."/>
            <person name="Moriyama E."/>
            <person name="Blum P."/>
        </authorList>
    </citation>
    <scope>NUCLEOTIDE SEQUENCE</scope>
    <source>
        <strain evidence="9">SARC-B</strain>
        <strain evidence="10">SARC-C</strain>
        <strain evidence="11">SULA</strain>
    </source>
</reference>
<evidence type="ECO:0000313" key="29">
    <source>
        <dbReference type="Proteomes" id="UP000275843"/>
    </source>
</evidence>
<dbReference type="Proteomes" id="UP000033085">
    <property type="component" value="Chromosome"/>
</dbReference>
<dbReference type="GO" id="GO:0051603">
    <property type="term" value="P:proteolysis involved in protein catabolic process"/>
    <property type="evidence" value="ECO:0007669"/>
    <property type="project" value="TreeGrafter"/>
</dbReference>
<evidence type="ECO:0000256" key="5">
    <source>
        <dbReference type="ARBA" id="ARBA00023049"/>
    </source>
</evidence>